<feature type="compositionally biased region" description="Basic and acidic residues" evidence="1">
    <location>
        <begin position="156"/>
        <end position="175"/>
    </location>
</feature>
<dbReference type="EMBL" id="JAUSSU010000012">
    <property type="protein sequence ID" value="MDQ0115676.1"/>
    <property type="molecule type" value="Genomic_DNA"/>
</dbReference>
<accession>A0ABT9U9K1</accession>
<proteinExistence type="predicted"/>
<reference evidence="3 4" key="1">
    <citation type="submission" date="2023-07" db="EMBL/GenBank/DDBJ databases">
        <title>Sorghum-associated microbial communities from plants grown in Nebraska, USA.</title>
        <authorList>
            <person name="Schachtman D."/>
        </authorList>
    </citation>
    <scope>NUCLEOTIDE SEQUENCE [LARGE SCALE GENOMIC DNA]</scope>
    <source>
        <strain evidence="3 4">CC482</strain>
    </source>
</reference>
<feature type="region of interest" description="Disordered" evidence="1">
    <location>
        <begin position="141"/>
        <end position="175"/>
    </location>
</feature>
<gene>
    <name evidence="3" type="ORF">J2T15_005143</name>
</gene>
<name>A0ABT9U9K1_PAEHA</name>
<dbReference type="RefSeq" id="WP_307207527.1">
    <property type="nucleotide sequence ID" value="NZ_JAUSSU010000012.1"/>
</dbReference>
<dbReference type="Proteomes" id="UP001229346">
    <property type="component" value="Unassembled WGS sequence"/>
</dbReference>
<feature type="region of interest" description="Disordered" evidence="1">
    <location>
        <begin position="32"/>
        <end position="52"/>
    </location>
</feature>
<evidence type="ECO:0000256" key="1">
    <source>
        <dbReference type="SAM" id="MobiDB-lite"/>
    </source>
</evidence>
<feature type="chain" id="PRO_5045527667" description="DUF2680 domain-containing protein" evidence="2">
    <location>
        <begin position="24"/>
        <end position="175"/>
    </location>
</feature>
<sequence length="175" mass="20050">MTAKWFVPALALSALLFAAPVWAASIPEANVSEQQAQTPGDAKQEHHHGHMTRKDFEAHRLERLKEMAQYFGIESSGKTAQQLKQELEVAKTANKDKWEAYKAEHKARRLEHLRDIAAKHGIMTDGKSEEQLREELYKIHGGRSKGHVEQPSGGWHIHEHEHKQQQQNEDTKQQQ</sequence>
<evidence type="ECO:0000256" key="2">
    <source>
        <dbReference type="SAM" id="SignalP"/>
    </source>
</evidence>
<protein>
    <recommendedName>
        <fullName evidence="5">DUF2680 domain-containing protein</fullName>
    </recommendedName>
</protein>
<evidence type="ECO:0000313" key="3">
    <source>
        <dbReference type="EMBL" id="MDQ0115676.1"/>
    </source>
</evidence>
<evidence type="ECO:0000313" key="4">
    <source>
        <dbReference type="Proteomes" id="UP001229346"/>
    </source>
</evidence>
<feature type="signal peptide" evidence="2">
    <location>
        <begin position="1"/>
        <end position="23"/>
    </location>
</feature>
<keyword evidence="2" id="KW-0732">Signal</keyword>
<evidence type="ECO:0008006" key="5">
    <source>
        <dbReference type="Google" id="ProtNLM"/>
    </source>
</evidence>
<organism evidence="3 4">
    <name type="scientific">Paenibacillus harenae</name>
    <dbReference type="NCBI Taxonomy" id="306543"/>
    <lineage>
        <taxon>Bacteria</taxon>
        <taxon>Bacillati</taxon>
        <taxon>Bacillota</taxon>
        <taxon>Bacilli</taxon>
        <taxon>Bacillales</taxon>
        <taxon>Paenibacillaceae</taxon>
        <taxon>Paenibacillus</taxon>
    </lineage>
</organism>
<comment type="caution">
    <text evidence="3">The sequence shown here is derived from an EMBL/GenBank/DDBJ whole genome shotgun (WGS) entry which is preliminary data.</text>
</comment>
<keyword evidence="4" id="KW-1185">Reference proteome</keyword>